<evidence type="ECO:0000313" key="5">
    <source>
        <dbReference type="EMBL" id="ABD12446.1"/>
    </source>
</evidence>
<dbReference type="Gene3D" id="3.40.50.1820">
    <property type="entry name" value="alpha/beta hydrolase"/>
    <property type="match status" value="1"/>
</dbReference>
<evidence type="ECO:0000256" key="2">
    <source>
        <dbReference type="PIRSR" id="PIRSR017388-1"/>
    </source>
</evidence>
<evidence type="ECO:0000256" key="1">
    <source>
        <dbReference type="ARBA" id="ARBA00022801"/>
    </source>
</evidence>
<dbReference type="PhylomeDB" id="Q2J8E6"/>
<evidence type="ECO:0000259" key="4">
    <source>
        <dbReference type="Pfam" id="PF12697"/>
    </source>
</evidence>
<dbReference type="RefSeq" id="WP_011437474.1">
    <property type="nucleotide sequence ID" value="NC_007777.1"/>
</dbReference>
<keyword evidence="6" id="KW-1185">Reference proteome</keyword>
<dbReference type="InterPro" id="IPR050266">
    <property type="entry name" value="AB_hydrolase_sf"/>
</dbReference>
<feature type="binding site" evidence="3">
    <location>
        <position position="100"/>
    </location>
    <ligand>
        <name>substrate</name>
    </ligand>
</feature>
<accession>Q2J8E6</accession>
<dbReference type="PIRSF" id="PIRSF017388">
    <property type="entry name" value="Esterase_lipase"/>
    <property type="match status" value="1"/>
</dbReference>
<feature type="active site" description="Nucleophile" evidence="2">
    <location>
        <position position="99"/>
    </location>
</feature>
<reference evidence="5 6" key="1">
    <citation type="journal article" date="2007" name="Genome Res.">
        <title>Genome characteristics of facultatively symbiotic Frankia sp. strains reflect host range and host plant biogeography.</title>
        <authorList>
            <person name="Normand P."/>
            <person name="Lapierre P."/>
            <person name="Tisa L.S."/>
            <person name="Gogarten J.P."/>
            <person name="Alloisio N."/>
            <person name="Bagnarol E."/>
            <person name="Bassi C.A."/>
            <person name="Berry A.M."/>
            <person name="Bickhart D.M."/>
            <person name="Choisne N."/>
            <person name="Couloux A."/>
            <person name="Cournoyer B."/>
            <person name="Cruveiller S."/>
            <person name="Daubin V."/>
            <person name="Demange N."/>
            <person name="Francino M.P."/>
            <person name="Goltsman E."/>
            <person name="Huang Y."/>
            <person name="Kopp O.R."/>
            <person name="Labarre L."/>
            <person name="Lapidus A."/>
            <person name="Lavire C."/>
            <person name="Marechal J."/>
            <person name="Martinez M."/>
            <person name="Mastronunzio J.E."/>
            <person name="Mullin B.C."/>
            <person name="Niemann J."/>
            <person name="Pujic P."/>
            <person name="Rawnsley T."/>
            <person name="Rouy Z."/>
            <person name="Schenowitz C."/>
            <person name="Sellstedt A."/>
            <person name="Tavares F."/>
            <person name="Tomkins J.P."/>
            <person name="Vallenet D."/>
            <person name="Valverde C."/>
            <person name="Wall L.G."/>
            <person name="Wang Y."/>
            <person name="Medigue C."/>
            <person name="Benson D.R."/>
        </authorList>
    </citation>
    <scope>NUCLEOTIDE SEQUENCE [LARGE SCALE GENOMIC DNA]</scope>
    <source>
        <strain evidence="6">DSM 45818 / CECT 9043 / CcI3</strain>
    </source>
</reference>
<feature type="binding site" evidence="3">
    <location>
        <position position="31"/>
    </location>
    <ligand>
        <name>substrate</name>
    </ligand>
</feature>
<evidence type="ECO:0000256" key="3">
    <source>
        <dbReference type="PIRSR" id="PIRSR017388-2"/>
    </source>
</evidence>
<dbReference type="KEGG" id="fra:Francci3_3089"/>
<dbReference type="ESTHER" id="frasc-q2j8e6">
    <property type="family name" value="CarbLipBact_2"/>
</dbReference>
<feature type="active site" description="Charge relay system" evidence="2">
    <location>
        <position position="229"/>
    </location>
</feature>
<dbReference type="InterPro" id="IPR012354">
    <property type="entry name" value="Esterase_lipase"/>
</dbReference>
<feature type="active site" description="Charge relay system" evidence="2">
    <location>
        <position position="200"/>
    </location>
</feature>
<sequence>MAGVTGAAVLPGAEPFEFEGGSVGVLLVHGFTGSPGSMRPWGEYLSAVGLTVSCPLLPGHGTRWQDMVPTTWPDWYATAETAFLRLRTTCEQVFVMGLSMGGTLALRLAEQHGGDLAGLVTVNPSLTTDRWHAAFAPLLSRVIPAVPGVAGDVKAEGVPEVGYDRVPLRPFASLRQLWAVTRPELGRIVCPVLTYRSVVDHVVEASSGAILLAGLRAPAEERLLENSYHVATLDNDRETIFDGSLEFVRRHAPRALVPDAPCGDD</sequence>
<dbReference type="STRING" id="106370.Francci3_3089"/>
<dbReference type="Proteomes" id="UP000001937">
    <property type="component" value="Chromosome"/>
</dbReference>
<organism evidence="5 6">
    <name type="scientific">Frankia casuarinae (strain DSM 45818 / CECT 9043 / HFP020203 / CcI3)</name>
    <dbReference type="NCBI Taxonomy" id="106370"/>
    <lineage>
        <taxon>Bacteria</taxon>
        <taxon>Bacillati</taxon>
        <taxon>Actinomycetota</taxon>
        <taxon>Actinomycetes</taxon>
        <taxon>Frankiales</taxon>
        <taxon>Frankiaceae</taxon>
        <taxon>Frankia</taxon>
    </lineage>
</organism>
<dbReference type="OrthoDB" id="9786110at2"/>
<dbReference type="AlphaFoldDB" id="Q2J8E6"/>
<dbReference type="PANTHER" id="PTHR43798">
    <property type="entry name" value="MONOACYLGLYCEROL LIPASE"/>
    <property type="match status" value="1"/>
</dbReference>
<keyword evidence="1" id="KW-0378">Hydrolase</keyword>
<dbReference type="HOGENOM" id="CLU_076594_0_1_11"/>
<dbReference type="PANTHER" id="PTHR43798:SF31">
    <property type="entry name" value="AB HYDROLASE SUPERFAMILY PROTEIN YCLE"/>
    <property type="match status" value="1"/>
</dbReference>
<gene>
    <name evidence="5" type="ordered locus">Francci3_3089</name>
</gene>
<dbReference type="InterPro" id="IPR000073">
    <property type="entry name" value="AB_hydrolase_1"/>
</dbReference>
<dbReference type="GO" id="GO:0016020">
    <property type="term" value="C:membrane"/>
    <property type="evidence" value="ECO:0007669"/>
    <property type="project" value="TreeGrafter"/>
</dbReference>
<protein>
    <submittedName>
        <fullName evidence="5">Esterase/lipase</fullName>
    </submittedName>
</protein>
<dbReference type="InterPro" id="IPR029058">
    <property type="entry name" value="AB_hydrolase_fold"/>
</dbReference>
<dbReference type="Pfam" id="PF12697">
    <property type="entry name" value="Abhydrolase_6"/>
    <property type="match status" value="1"/>
</dbReference>
<dbReference type="GO" id="GO:0052689">
    <property type="term" value="F:carboxylic ester hydrolase activity"/>
    <property type="evidence" value="ECO:0007669"/>
    <property type="project" value="InterPro"/>
</dbReference>
<feature type="domain" description="AB hydrolase-1" evidence="4">
    <location>
        <begin position="25"/>
        <end position="237"/>
    </location>
</feature>
<dbReference type="SUPFAM" id="SSF53474">
    <property type="entry name" value="alpha/beta-Hydrolases"/>
    <property type="match status" value="1"/>
</dbReference>
<dbReference type="eggNOG" id="COG1647">
    <property type="taxonomic scope" value="Bacteria"/>
</dbReference>
<name>Q2J8E6_FRACC</name>
<evidence type="ECO:0000313" key="6">
    <source>
        <dbReference type="Proteomes" id="UP000001937"/>
    </source>
</evidence>
<dbReference type="EMBL" id="CP000249">
    <property type="protein sequence ID" value="ABD12446.1"/>
    <property type="molecule type" value="Genomic_DNA"/>
</dbReference>
<proteinExistence type="predicted"/>